<evidence type="ECO:0000256" key="1">
    <source>
        <dbReference type="ARBA" id="ARBA00007447"/>
    </source>
</evidence>
<protein>
    <submittedName>
        <fullName evidence="4">Chitinase CLP</fullName>
    </submittedName>
</protein>
<dbReference type="Pfam" id="PF14543">
    <property type="entry name" value="TAXi_N"/>
    <property type="match status" value="1"/>
</dbReference>
<accession>A0ABD1B0N7</accession>
<evidence type="ECO:0000313" key="5">
    <source>
        <dbReference type="Proteomes" id="UP001558713"/>
    </source>
</evidence>
<dbReference type="InterPro" id="IPR032861">
    <property type="entry name" value="TAXi_N"/>
</dbReference>
<feature type="domain" description="Peptidase A1" evidence="3">
    <location>
        <begin position="28"/>
        <end position="388"/>
    </location>
</feature>
<evidence type="ECO:0000256" key="2">
    <source>
        <dbReference type="SAM" id="SignalP"/>
    </source>
</evidence>
<dbReference type="Proteomes" id="UP001558713">
    <property type="component" value="Unassembled WGS sequence"/>
</dbReference>
<dbReference type="InterPro" id="IPR021109">
    <property type="entry name" value="Peptidase_aspartic_dom_sf"/>
</dbReference>
<dbReference type="PANTHER" id="PTHR47965">
    <property type="entry name" value="ASPARTYL PROTEASE-RELATED"/>
    <property type="match status" value="1"/>
</dbReference>
<evidence type="ECO:0000313" key="4">
    <source>
        <dbReference type="EMBL" id="KAL1207510.1"/>
    </source>
</evidence>
<reference evidence="4 5" key="1">
    <citation type="submission" date="2024-04" db="EMBL/GenBank/DDBJ databases">
        <title>Genome assembly C_amara_ONT_v2.</title>
        <authorList>
            <person name="Yant L."/>
            <person name="Moore C."/>
            <person name="Slenker M."/>
        </authorList>
    </citation>
    <scope>NUCLEOTIDE SEQUENCE [LARGE SCALE GENOMIC DNA]</scope>
    <source>
        <tissue evidence="4">Leaf</tissue>
    </source>
</reference>
<evidence type="ECO:0000259" key="3">
    <source>
        <dbReference type="PROSITE" id="PS51767"/>
    </source>
</evidence>
<dbReference type="Pfam" id="PF14541">
    <property type="entry name" value="TAXi_C"/>
    <property type="match status" value="1"/>
</dbReference>
<comment type="caution">
    <text evidence="4">The sequence shown here is derived from an EMBL/GenBank/DDBJ whole genome shotgun (WGS) entry which is preliminary data.</text>
</comment>
<feature type="chain" id="PRO_5044863089" evidence="2">
    <location>
        <begin position="21"/>
        <end position="405"/>
    </location>
</feature>
<sequence>MKKCILLCLLLFSAYTCVSTQQNQPKNLVSTVTKNPILPLFTFTINNNEEYFISISGPYIVRNCNNSLPRPIVPCDSAACVLAGTFNPHQCPLTQNIITQRGCVCQATAFEPFKRICNSNQFTFGNFSMSTLNPKSPSVTFNNLNYLCIPQPFLADFPPGVFGLMGLSPTPLAGWNQLTPPRLGLEKKFALCLPSDENPRNKGAIYFGGGPYMLRNVDARSMLSYTRLIRNPRKRNTYFVRLYDISVNNKKILLARNTFDFDSNRDGGVALSTATFYTTLRSDIYKVFTEAFLEATSDIPRVSNTTSLEFCYKSTTNFQVPRIDLSLADEKIWTFFAANSMRKVSDAETCLAFVNGGNAPEQAVVIGLYQMENTLMEFDVGRCVFGFSSSLGLVNSSCGDFQTRL</sequence>
<dbReference type="PANTHER" id="PTHR47965:SF63">
    <property type="entry name" value="OS01G0937200 PROTEIN"/>
    <property type="match status" value="1"/>
</dbReference>
<dbReference type="AlphaFoldDB" id="A0ABD1B0N7"/>
<keyword evidence="5" id="KW-1185">Reference proteome</keyword>
<dbReference type="PROSITE" id="PS51767">
    <property type="entry name" value="PEPTIDASE_A1"/>
    <property type="match status" value="1"/>
</dbReference>
<feature type="signal peptide" evidence="2">
    <location>
        <begin position="1"/>
        <end position="20"/>
    </location>
</feature>
<gene>
    <name evidence="4" type="ORF">V5N11_007102</name>
</gene>
<dbReference type="SUPFAM" id="SSF50630">
    <property type="entry name" value="Acid proteases"/>
    <property type="match status" value="1"/>
</dbReference>
<organism evidence="4 5">
    <name type="scientific">Cardamine amara subsp. amara</name>
    <dbReference type="NCBI Taxonomy" id="228776"/>
    <lineage>
        <taxon>Eukaryota</taxon>
        <taxon>Viridiplantae</taxon>
        <taxon>Streptophyta</taxon>
        <taxon>Embryophyta</taxon>
        <taxon>Tracheophyta</taxon>
        <taxon>Spermatophyta</taxon>
        <taxon>Magnoliopsida</taxon>
        <taxon>eudicotyledons</taxon>
        <taxon>Gunneridae</taxon>
        <taxon>Pentapetalae</taxon>
        <taxon>rosids</taxon>
        <taxon>malvids</taxon>
        <taxon>Brassicales</taxon>
        <taxon>Brassicaceae</taxon>
        <taxon>Cardamineae</taxon>
        <taxon>Cardamine</taxon>
    </lineage>
</organism>
<name>A0ABD1B0N7_CARAN</name>
<dbReference type="InterPro" id="IPR032799">
    <property type="entry name" value="TAXi_C"/>
</dbReference>
<keyword evidence="2" id="KW-0732">Signal</keyword>
<dbReference type="InterPro" id="IPR001461">
    <property type="entry name" value="Aspartic_peptidase_A1"/>
</dbReference>
<proteinExistence type="inferred from homology"/>
<dbReference type="EMBL" id="JBANAX010000476">
    <property type="protein sequence ID" value="KAL1207510.1"/>
    <property type="molecule type" value="Genomic_DNA"/>
</dbReference>
<comment type="similarity">
    <text evidence="1">Belongs to the peptidase A1 family.</text>
</comment>
<dbReference type="InterPro" id="IPR033121">
    <property type="entry name" value="PEPTIDASE_A1"/>
</dbReference>
<dbReference type="Gene3D" id="2.40.70.10">
    <property type="entry name" value="Acid Proteases"/>
    <property type="match status" value="2"/>
</dbReference>